<proteinExistence type="predicted"/>
<gene>
    <name evidence="1" type="ORF">OLW01_01925</name>
</gene>
<dbReference type="SUPFAM" id="SSF53850">
    <property type="entry name" value="Periplasmic binding protein-like II"/>
    <property type="match status" value="1"/>
</dbReference>
<protein>
    <submittedName>
        <fullName evidence="1">Transporter substrate-binding domain-containing protein</fullName>
    </submittedName>
</protein>
<evidence type="ECO:0000313" key="2">
    <source>
        <dbReference type="Proteomes" id="UP001163726"/>
    </source>
</evidence>
<keyword evidence="2" id="KW-1185">Reference proteome</keyword>
<dbReference type="EMBL" id="CP109965">
    <property type="protein sequence ID" value="WAJ70600.1"/>
    <property type="molecule type" value="Genomic_DNA"/>
</dbReference>
<sequence>MRYLSFLLLFTVFSLQAQQIKHTRVDDLKSQYFIALIELALAKANVEQQFSIIESSQNFNQQQQVERIKNGELSIMWAGTQPDYEHNLLPIRIPLMKGLQGHRLFIIRPDQQAAFSKVDSLSALKTLKAGQGRFWGDTEILKFSGLPVVTSVKKENLFYMLEGGRFDYFPLAVHEPWDEVLNRPTLGLMVEKHILLVYPMAMYFFVSRDNPDLHRLIVQGLEQAIADGSFDELFYNAPHIKNALKLAKLSQRQVIRIPNPTLTEQTPLKRKALWLNLENQP</sequence>
<evidence type="ECO:0000313" key="1">
    <source>
        <dbReference type="EMBL" id="WAJ70600.1"/>
    </source>
</evidence>
<name>A0ABY7AQ66_9ALTE</name>
<accession>A0ABY7AQ66</accession>
<organism evidence="1 2">
    <name type="scientific">Catenovulum adriaticum</name>
    <dbReference type="NCBI Taxonomy" id="2984846"/>
    <lineage>
        <taxon>Bacteria</taxon>
        <taxon>Pseudomonadati</taxon>
        <taxon>Pseudomonadota</taxon>
        <taxon>Gammaproteobacteria</taxon>
        <taxon>Alteromonadales</taxon>
        <taxon>Alteromonadaceae</taxon>
        <taxon>Catenovulum</taxon>
    </lineage>
</organism>
<dbReference type="Proteomes" id="UP001163726">
    <property type="component" value="Chromosome"/>
</dbReference>
<reference evidence="1" key="1">
    <citation type="submission" date="2022-10" db="EMBL/GenBank/DDBJ databases">
        <title>Catenovulum adriacola sp. nov. isolated in the Harbour of Susak.</title>
        <authorList>
            <person name="Schoch T."/>
            <person name="Reich S.J."/>
            <person name="Stoeferle S."/>
            <person name="Flaiz M."/>
            <person name="Kazda M."/>
            <person name="Riedel C.U."/>
            <person name="Duerre P."/>
        </authorList>
    </citation>
    <scope>NUCLEOTIDE SEQUENCE</scope>
    <source>
        <strain evidence="1">TS8</strain>
    </source>
</reference>
<dbReference type="RefSeq" id="WP_268074950.1">
    <property type="nucleotide sequence ID" value="NZ_CP109965.1"/>
</dbReference>